<gene>
    <name evidence="1" type="ORF">NCTC12123_04066</name>
</gene>
<sequence length="52" mass="5798">MNMGGVDLQLKFAGDSLGELYELTGVLLPDTPPFETDGHLVAKNRYRKSVRF</sequence>
<name>A0A376FEI4_ENTAS</name>
<protein>
    <submittedName>
        <fullName evidence="1">AsmA family protein</fullName>
    </submittedName>
</protein>
<accession>A0A376FEI4</accession>
<proteinExistence type="predicted"/>
<dbReference type="AlphaFoldDB" id="A0A376FEI4"/>
<evidence type="ECO:0000313" key="2">
    <source>
        <dbReference type="Proteomes" id="UP000255163"/>
    </source>
</evidence>
<evidence type="ECO:0000313" key="1">
    <source>
        <dbReference type="EMBL" id="STD23881.1"/>
    </source>
</evidence>
<dbReference type="EMBL" id="UFYI01000007">
    <property type="protein sequence ID" value="STD23881.1"/>
    <property type="molecule type" value="Genomic_DNA"/>
</dbReference>
<dbReference type="Proteomes" id="UP000255163">
    <property type="component" value="Unassembled WGS sequence"/>
</dbReference>
<reference evidence="1 2" key="1">
    <citation type="submission" date="2018-06" db="EMBL/GenBank/DDBJ databases">
        <authorList>
            <consortium name="Pathogen Informatics"/>
            <person name="Doyle S."/>
        </authorList>
    </citation>
    <scope>NUCLEOTIDE SEQUENCE [LARGE SCALE GENOMIC DNA]</scope>
    <source>
        <strain evidence="1 2">NCTC12123</strain>
    </source>
</reference>
<organism evidence="1 2">
    <name type="scientific">Enterobacter asburiae</name>
    <dbReference type="NCBI Taxonomy" id="61645"/>
    <lineage>
        <taxon>Bacteria</taxon>
        <taxon>Pseudomonadati</taxon>
        <taxon>Pseudomonadota</taxon>
        <taxon>Gammaproteobacteria</taxon>
        <taxon>Enterobacterales</taxon>
        <taxon>Enterobacteriaceae</taxon>
        <taxon>Enterobacter</taxon>
        <taxon>Enterobacter cloacae complex</taxon>
    </lineage>
</organism>